<sequence length="391" mass="45284">MVDASQKKLEYILRKIASEQSYENYELEIKHISSGGANYSSNLFIGNISAPNKDDLKIFAKVAIMGESIRSMMPTNIYHTEQYFYSRLADIFAMIQDKHNIPEKERLSIPRMYGYDATAPDEIIVLQDLASDGFVVQDRFQSFNWEYAASAVQQLARLHALSIAMKYDHPNEYEEVSKTLKVNADSFDAAIKYMEETSLKSVAIIKEENKEVLRNYLKNNFRNLMEALKSPRCQKVLLHGDFRMSNIMHKVQKDNKVELTILDYQTMMFGTPVNDLLYFIFTGSDKEFRRWYFHPLLDQYYEQFSLSLTRLQLNPAKILPKHEFDRELKQHFGLGLVFAMVSIPIVTVELDEAPALNTTLDLDALMNLTPSQLCTQRLNDVVQDYINWGIL</sequence>
<dbReference type="InterPro" id="IPR011009">
    <property type="entry name" value="Kinase-like_dom_sf"/>
</dbReference>
<dbReference type="AlphaFoldDB" id="A0A9N9RGX2"/>
<dbReference type="SUPFAM" id="SSF56112">
    <property type="entry name" value="Protein kinase-like (PK-like)"/>
    <property type="match status" value="1"/>
</dbReference>
<dbReference type="Pfam" id="PF02958">
    <property type="entry name" value="EcKL"/>
    <property type="match status" value="1"/>
</dbReference>
<evidence type="ECO:0000313" key="3">
    <source>
        <dbReference type="Proteomes" id="UP001153714"/>
    </source>
</evidence>
<dbReference type="InterPro" id="IPR015897">
    <property type="entry name" value="CHK_kinase-like"/>
</dbReference>
<dbReference type="Gene3D" id="3.90.1200.10">
    <property type="match status" value="1"/>
</dbReference>
<dbReference type="SMART" id="SM00587">
    <property type="entry name" value="CHK"/>
    <property type="match status" value="1"/>
</dbReference>
<accession>A0A9N9RGX2</accession>
<proteinExistence type="predicted"/>
<name>A0A9N9RGX2_9NEOP</name>
<dbReference type="PANTHER" id="PTHR11012:SF30">
    <property type="entry name" value="PROTEIN KINASE-LIKE DOMAIN-CONTAINING"/>
    <property type="match status" value="1"/>
</dbReference>
<evidence type="ECO:0000259" key="1">
    <source>
        <dbReference type="SMART" id="SM00587"/>
    </source>
</evidence>
<evidence type="ECO:0000313" key="2">
    <source>
        <dbReference type="EMBL" id="CAG9795984.1"/>
    </source>
</evidence>
<keyword evidence="3" id="KW-1185">Reference proteome</keyword>
<dbReference type="Proteomes" id="UP001153714">
    <property type="component" value="Chromosome 8"/>
</dbReference>
<dbReference type="EMBL" id="OU893339">
    <property type="protein sequence ID" value="CAG9795984.1"/>
    <property type="molecule type" value="Genomic_DNA"/>
</dbReference>
<dbReference type="InterPro" id="IPR004119">
    <property type="entry name" value="EcKL"/>
</dbReference>
<protein>
    <recommendedName>
        <fullName evidence="1">CHK kinase-like domain-containing protein</fullName>
    </recommendedName>
</protein>
<reference evidence="2" key="2">
    <citation type="submission" date="2022-10" db="EMBL/GenBank/DDBJ databases">
        <authorList>
            <consortium name="ENA_rothamsted_submissions"/>
            <consortium name="culmorum"/>
            <person name="King R."/>
        </authorList>
    </citation>
    <scope>NUCLEOTIDE SEQUENCE</scope>
</reference>
<reference evidence="2" key="1">
    <citation type="submission" date="2021-12" db="EMBL/GenBank/DDBJ databases">
        <authorList>
            <person name="King R."/>
        </authorList>
    </citation>
    <scope>NUCLEOTIDE SEQUENCE</scope>
</reference>
<gene>
    <name evidence="2" type="ORF">DIATSA_LOCUS13211</name>
</gene>
<dbReference type="PANTHER" id="PTHR11012">
    <property type="entry name" value="PROTEIN KINASE-LIKE DOMAIN-CONTAINING"/>
    <property type="match status" value="1"/>
</dbReference>
<dbReference type="OrthoDB" id="191037at2759"/>
<feature type="domain" description="CHK kinase-like" evidence="1">
    <location>
        <begin position="124"/>
        <end position="310"/>
    </location>
</feature>
<organism evidence="2 3">
    <name type="scientific">Diatraea saccharalis</name>
    <name type="common">sugarcane borer</name>
    <dbReference type="NCBI Taxonomy" id="40085"/>
    <lineage>
        <taxon>Eukaryota</taxon>
        <taxon>Metazoa</taxon>
        <taxon>Ecdysozoa</taxon>
        <taxon>Arthropoda</taxon>
        <taxon>Hexapoda</taxon>
        <taxon>Insecta</taxon>
        <taxon>Pterygota</taxon>
        <taxon>Neoptera</taxon>
        <taxon>Endopterygota</taxon>
        <taxon>Lepidoptera</taxon>
        <taxon>Glossata</taxon>
        <taxon>Ditrysia</taxon>
        <taxon>Pyraloidea</taxon>
        <taxon>Crambidae</taxon>
        <taxon>Crambinae</taxon>
        <taxon>Diatraea</taxon>
    </lineage>
</organism>